<evidence type="ECO:0000313" key="6">
    <source>
        <dbReference type="EMBL" id="SKA18756.1"/>
    </source>
</evidence>
<protein>
    <submittedName>
        <fullName evidence="6">Colicin V production protein</fullName>
    </submittedName>
</protein>
<dbReference type="GO" id="GO:0016020">
    <property type="term" value="C:membrane"/>
    <property type="evidence" value="ECO:0007669"/>
    <property type="project" value="UniProtKB-SubCell"/>
</dbReference>
<dbReference type="GO" id="GO:0009403">
    <property type="term" value="P:toxin biosynthetic process"/>
    <property type="evidence" value="ECO:0007669"/>
    <property type="project" value="InterPro"/>
</dbReference>
<accession>A0A1T4RSD0</accession>
<sequence length="250" mass="26910">MKTNITSSNKMGVRPLNWLDIILAIFLLYGLIQGLRRGFLQTLAGLVGYGLGMLAGFLYYRQLGNMLFQQWKDSPAWLALLQKILPVPRELYALPAAKISTSTMQTAINQLVKDPAAKGQFEHLLAQLGQATQDPLVHNAAEAVYRMVGLALVEGIAFGLLFIGVTALVRLTARMLGKLMDATPLGLINRLAGGAAGLAKSTLGLAIFLLVLAPMAPLVAQEKTGALAEFFKAVNSSMILNNLKQFLGGF</sequence>
<dbReference type="EMBL" id="FUXM01000034">
    <property type="protein sequence ID" value="SKA18756.1"/>
    <property type="molecule type" value="Genomic_DNA"/>
</dbReference>
<comment type="subcellular location">
    <subcellularLocation>
        <location evidence="1">Membrane</location>
        <topology evidence="1">Multi-pass membrane protein</topology>
    </subcellularLocation>
</comment>
<dbReference type="AlphaFoldDB" id="A0A1T4RSD0"/>
<keyword evidence="2 5" id="KW-0812">Transmembrane</keyword>
<gene>
    <name evidence="6" type="ORF">SAMN02745885_02237</name>
</gene>
<organism evidence="6 7">
    <name type="scientific">Carboxydocella sporoproducens DSM 16521</name>
    <dbReference type="NCBI Taxonomy" id="1121270"/>
    <lineage>
        <taxon>Bacteria</taxon>
        <taxon>Bacillati</taxon>
        <taxon>Bacillota</taxon>
        <taxon>Clostridia</taxon>
        <taxon>Eubacteriales</taxon>
        <taxon>Clostridiales Family XVI. Incertae Sedis</taxon>
        <taxon>Carboxydocella</taxon>
    </lineage>
</organism>
<reference evidence="7" key="1">
    <citation type="submission" date="2017-02" db="EMBL/GenBank/DDBJ databases">
        <authorList>
            <person name="Varghese N."/>
            <person name="Submissions S."/>
        </authorList>
    </citation>
    <scope>NUCLEOTIDE SEQUENCE [LARGE SCALE GENOMIC DNA]</scope>
    <source>
        <strain evidence="7">DSM 16521</strain>
    </source>
</reference>
<keyword evidence="7" id="KW-1185">Reference proteome</keyword>
<evidence type="ECO:0000256" key="2">
    <source>
        <dbReference type="ARBA" id="ARBA00022692"/>
    </source>
</evidence>
<dbReference type="InterPro" id="IPR003825">
    <property type="entry name" value="Colicin-V_CvpA"/>
</dbReference>
<feature type="transmembrane region" description="Helical" evidence="5">
    <location>
        <begin position="191"/>
        <end position="213"/>
    </location>
</feature>
<dbReference type="Pfam" id="PF02674">
    <property type="entry name" value="Colicin_V"/>
    <property type="match status" value="2"/>
</dbReference>
<feature type="transmembrane region" description="Helical" evidence="5">
    <location>
        <begin position="38"/>
        <end position="60"/>
    </location>
</feature>
<evidence type="ECO:0000313" key="7">
    <source>
        <dbReference type="Proteomes" id="UP000189933"/>
    </source>
</evidence>
<keyword evidence="3 5" id="KW-1133">Transmembrane helix</keyword>
<dbReference type="Proteomes" id="UP000189933">
    <property type="component" value="Unassembled WGS sequence"/>
</dbReference>
<evidence type="ECO:0000256" key="5">
    <source>
        <dbReference type="SAM" id="Phobius"/>
    </source>
</evidence>
<dbReference type="PANTHER" id="PTHR37306">
    <property type="entry name" value="COLICIN V PRODUCTION PROTEIN"/>
    <property type="match status" value="1"/>
</dbReference>
<keyword evidence="4 5" id="KW-0472">Membrane</keyword>
<feature type="transmembrane region" description="Helical" evidence="5">
    <location>
        <begin position="12"/>
        <end position="32"/>
    </location>
</feature>
<name>A0A1T4RSD0_9FIRM</name>
<feature type="transmembrane region" description="Helical" evidence="5">
    <location>
        <begin position="148"/>
        <end position="171"/>
    </location>
</feature>
<dbReference type="PANTHER" id="PTHR37306:SF1">
    <property type="entry name" value="COLICIN V PRODUCTION PROTEIN"/>
    <property type="match status" value="1"/>
</dbReference>
<proteinExistence type="predicted"/>
<evidence type="ECO:0000256" key="1">
    <source>
        <dbReference type="ARBA" id="ARBA00004141"/>
    </source>
</evidence>
<evidence type="ECO:0000256" key="4">
    <source>
        <dbReference type="ARBA" id="ARBA00023136"/>
    </source>
</evidence>
<evidence type="ECO:0000256" key="3">
    <source>
        <dbReference type="ARBA" id="ARBA00022989"/>
    </source>
</evidence>